<dbReference type="InterPro" id="IPR011741">
    <property type="entry name" value="Phg_2220_C"/>
</dbReference>
<dbReference type="EMBL" id="JBGQPK010000035">
    <property type="protein sequence ID" value="MFL2029694.1"/>
    <property type="molecule type" value="Genomic_DNA"/>
</dbReference>
<organism evidence="3 4">
    <name type="scientific">Loigolactobacillus zhaoyuanensis</name>
    <dbReference type="NCBI Taxonomy" id="2486017"/>
    <lineage>
        <taxon>Bacteria</taxon>
        <taxon>Bacillati</taxon>
        <taxon>Bacillota</taxon>
        <taxon>Bacilli</taxon>
        <taxon>Lactobacillales</taxon>
        <taxon>Lactobacillaceae</taxon>
        <taxon>Loigolactobacillus</taxon>
    </lineage>
</organism>
<accession>A0ABW8UCW8</accession>
<evidence type="ECO:0000259" key="1">
    <source>
        <dbReference type="Pfam" id="PF09524"/>
    </source>
</evidence>
<evidence type="ECO:0000313" key="3">
    <source>
        <dbReference type="EMBL" id="MFL2029694.1"/>
    </source>
</evidence>
<evidence type="ECO:0000313" key="4">
    <source>
        <dbReference type="Proteomes" id="UP001625389"/>
    </source>
</evidence>
<gene>
    <name evidence="3" type="ORF">ACEN34_08700</name>
</gene>
<dbReference type="Proteomes" id="UP001625389">
    <property type="component" value="Unassembled WGS sequence"/>
</dbReference>
<feature type="domain" description="Phage conserved hypothetical protein C-terminal" evidence="1">
    <location>
        <begin position="167"/>
        <end position="236"/>
    </location>
</feature>
<keyword evidence="4" id="KW-1185">Reference proteome</keyword>
<feature type="domain" description="Phage replisome organiser N-terminal" evidence="2">
    <location>
        <begin position="11"/>
        <end position="108"/>
    </location>
</feature>
<dbReference type="InterPro" id="IPR010056">
    <property type="entry name" value="Phage_rep_org__N"/>
</dbReference>
<dbReference type="RefSeq" id="WP_125550115.1">
    <property type="nucleotide sequence ID" value="NZ_JBGQPK010000035.1"/>
</dbReference>
<comment type="caution">
    <text evidence="3">The sequence shown here is derived from an EMBL/GenBank/DDBJ whole genome shotgun (WGS) entry which is preliminary data.</text>
</comment>
<proteinExistence type="predicted"/>
<protein>
    <submittedName>
        <fullName evidence="3">Conserved phage C-terminal domain-containing protein</fullName>
    </submittedName>
</protein>
<sequence>MKPLFIISSTFYEQPEFIQLRQLATSKQQANTATALWVRALACAARLQKAGIIAFSVEQPLTTHDFASWLDIARPARVAPILQLLSDCDLIKKSADQHYQICHWERYVVPPEIAANYHGWAKFRLPDEPLTPHTATAQPQLTQVTPLALQSYTPIQRQRLAASTKKVLTYLQQQSGKQFDATETVQILLADLFSQKVTMKQVKQVIDWKIKDWRDSDYWKFVRPQTLFGPKFKQYLLEAPPLPAAKAPITQSRTDYLRTLFNVCSGDVDLAIQRAADEAITTDHKEMEAIGHALGH</sequence>
<name>A0ABW8UCW8_9LACO</name>
<evidence type="ECO:0000259" key="2">
    <source>
        <dbReference type="Pfam" id="PF09681"/>
    </source>
</evidence>
<reference evidence="3 4" key="1">
    <citation type="submission" date="2024-08" db="EMBL/GenBank/DDBJ databases">
        <authorList>
            <person name="Arias E."/>
        </authorList>
    </citation>
    <scope>NUCLEOTIDE SEQUENCE [LARGE SCALE GENOMIC DNA]</scope>
    <source>
        <strain evidence="3 4">FAM 25317</strain>
    </source>
</reference>
<dbReference type="Pfam" id="PF09681">
    <property type="entry name" value="Phage_rep_org_N"/>
    <property type="match status" value="1"/>
</dbReference>
<dbReference type="Pfam" id="PF09524">
    <property type="entry name" value="Phg_2220_C"/>
    <property type="match status" value="1"/>
</dbReference>